<evidence type="ECO:0000256" key="1">
    <source>
        <dbReference type="ARBA" id="ARBA00022618"/>
    </source>
</evidence>
<dbReference type="InterPro" id="IPR023052">
    <property type="entry name" value="Cell_div_SepF"/>
</dbReference>
<dbReference type="AlphaFoldDB" id="A0A2H6CQ16"/>
<keyword evidence="3 5" id="KW-0131">Cell cycle</keyword>
<dbReference type="InterPro" id="IPR007561">
    <property type="entry name" value="Cell_div_SepF/SepF-rel"/>
</dbReference>
<comment type="function">
    <text evidence="4 5">Cell division protein that is part of the divisome complex and is recruited early to the Z-ring. Probably stimulates Z-ring formation, perhaps through the cross-linking of FtsZ protofilaments. Its function overlaps with FtsA.</text>
</comment>
<evidence type="ECO:0000256" key="3">
    <source>
        <dbReference type="ARBA" id="ARBA00023306"/>
    </source>
</evidence>
<keyword evidence="1 5" id="KW-0132">Cell division</keyword>
<dbReference type="Pfam" id="PF04472">
    <property type="entry name" value="SepF"/>
    <property type="match status" value="1"/>
</dbReference>
<feature type="compositionally biased region" description="Polar residues" evidence="6">
    <location>
        <begin position="19"/>
        <end position="46"/>
    </location>
</feature>
<name>A0A2H6CQ16_TETHA</name>
<keyword evidence="5" id="KW-0963">Cytoplasm</keyword>
<dbReference type="GO" id="GO:0043093">
    <property type="term" value="P:FtsZ-dependent cytokinesis"/>
    <property type="evidence" value="ECO:0007669"/>
    <property type="project" value="UniProtKB-UniRule"/>
</dbReference>
<sequence>MSFMEKVSNFFGLEDEEYTNSYQTGQNKSVPPRQSSAAPVNKTVKSQPKKPQPQASNGPAVRKPVQTKSQPKKQMQANSPTTKTSNNEQSPKQQAPNRSDNNVVAMKANQVKQTQKSQSGKIMIIEPRAYSEAMTIAKHVIGGESVLVNFRLIEEQQARRIVDFLTGTVYAEDGDIKRVADEIFLCTPKEVEIDGTAQSLVESNLFDL</sequence>
<keyword evidence="8" id="KW-1185">Reference proteome</keyword>
<organism evidence="7 8">
    <name type="scientific">Tetragenococcus halophilus subsp. halophilus</name>
    <dbReference type="NCBI Taxonomy" id="1513897"/>
    <lineage>
        <taxon>Bacteria</taxon>
        <taxon>Bacillati</taxon>
        <taxon>Bacillota</taxon>
        <taxon>Bacilli</taxon>
        <taxon>Lactobacillales</taxon>
        <taxon>Enterococcaceae</taxon>
        <taxon>Tetragenococcus</taxon>
    </lineage>
</organism>
<dbReference type="PANTHER" id="PTHR35798:SF1">
    <property type="entry name" value="CELL DIVISION PROTEIN SEPF"/>
    <property type="match status" value="1"/>
</dbReference>
<accession>A0A2H6CQ16</accession>
<evidence type="ECO:0000313" key="7">
    <source>
        <dbReference type="EMBL" id="GBD67890.1"/>
    </source>
</evidence>
<dbReference type="Proteomes" id="UP000236214">
    <property type="component" value="Unassembled WGS sequence"/>
</dbReference>
<dbReference type="RefSeq" id="WP_014124154.1">
    <property type="nucleotide sequence ID" value="NZ_BAABQP010000018.1"/>
</dbReference>
<feature type="compositionally biased region" description="Polar residues" evidence="6">
    <location>
        <begin position="66"/>
        <end position="102"/>
    </location>
</feature>
<keyword evidence="2 5" id="KW-0717">Septation</keyword>
<comment type="similarity">
    <text evidence="5">Belongs to the SepF family.</text>
</comment>
<evidence type="ECO:0000313" key="8">
    <source>
        <dbReference type="Proteomes" id="UP000236214"/>
    </source>
</evidence>
<dbReference type="InterPro" id="IPR038594">
    <property type="entry name" value="SepF-like_sf"/>
</dbReference>
<dbReference type="GeneID" id="64054626"/>
<protein>
    <recommendedName>
        <fullName evidence="5">Cell division protein SepF</fullName>
    </recommendedName>
</protein>
<dbReference type="GO" id="GO:0000917">
    <property type="term" value="P:division septum assembly"/>
    <property type="evidence" value="ECO:0007669"/>
    <property type="project" value="UniProtKB-KW"/>
</dbReference>
<proteinExistence type="inferred from homology"/>
<dbReference type="PANTHER" id="PTHR35798">
    <property type="entry name" value="CELL DIVISION PROTEIN SEPF"/>
    <property type="match status" value="1"/>
</dbReference>
<dbReference type="GO" id="GO:0005737">
    <property type="term" value="C:cytoplasm"/>
    <property type="evidence" value="ECO:0007669"/>
    <property type="project" value="UniProtKB-SubCell"/>
</dbReference>
<evidence type="ECO:0000256" key="5">
    <source>
        <dbReference type="HAMAP-Rule" id="MF_01197"/>
    </source>
</evidence>
<evidence type="ECO:0000256" key="2">
    <source>
        <dbReference type="ARBA" id="ARBA00023210"/>
    </source>
</evidence>
<dbReference type="HAMAP" id="MF_01197">
    <property type="entry name" value="SepF"/>
    <property type="match status" value="1"/>
</dbReference>
<reference evidence="7 8" key="1">
    <citation type="submission" date="2016-05" db="EMBL/GenBank/DDBJ databases">
        <title>Whole genome sequencing of Tetragenococcus halophilus subsp. halophilus NISL 7118.</title>
        <authorList>
            <person name="Shiwa Y."/>
            <person name="Nishimura I."/>
            <person name="Yoshikawa H."/>
            <person name="Koyama Y."/>
            <person name="Oguma T."/>
        </authorList>
    </citation>
    <scope>NUCLEOTIDE SEQUENCE [LARGE SCALE GENOMIC DNA]</scope>
    <source>
        <strain evidence="7 8">NISL 7118</strain>
    </source>
</reference>
<dbReference type="EMBL" id="BDEC01000027">
    <property type="protein sequence ID" value="GBD67890.1"/>
    <property type="molecule type" value="Genomic_DNA"/>
</dbReference>
<comment type="subunit">
    <text evidence="5">Homodimer. Interacts with FtsZ.</text>
</comment>
<gene>
    <name evidence="5" type="primary">sepF</name>
    <name evidence="7" type="ORF">TEHN7118_0696</name>
</gene>
<evidence type="ECO:0000256" key="4">
    <source>
        <dbReference type="ARBA" id="ARBA00044936"/>
    </source>
</evidence>
<comment type="caution">
    <text evidence="7">The sequence shown here is derived from an EMBL/GenBank/DDBJ whole genome shotgun (WGS) entry which is preliminary data.</text>
</comment>
<evidence type="ECO:0000256" key="6">
    <source>
        <dbReference type="SAM" id="MobiDB-lite"/>
    </source>
</evidence>
<dbReference type="Gene3D" id="3.30.110.150">
    <property type="entry name" value="SepF-like protein"/>
    <property type="match status" value="1"/>
</dbReference>
<comment type="subcellular location">
    <subcellularLocation>
        <location evidence="5">Cytoplasm</location>
    </subcellularLocation>
    <text evidence="5">Localizes to the division site, in a FtsZ-dependent manner.</text>
</comment>
<feature type="region of interest" description="Disordered" evidence="6">
    <location>
        <begin position="18"/>
        <end position="102"/>
    </location>
</feature>